<dbReference type="GO" id="GO:0016020">
    <property type="term" value="C:membrane"/>
    <property type="evidence" value="ECO:0007669"/>
    <property type="project" value="UniProtKB-SubCell"/>
</dbReference>
<feature type="transmembrane region" description="Helical" evidence="5">
    <location>
        <begin position="335"/>
        <end position="353"/>
    </location>
</feature>
<organism evidence="6">
    <name type="scientific">Cladocopium goreaui</name>
    <dbReference type="NCBI Taxonomy" id="2562237"/>
    <lineage>
        <taxon>Eukaryota</taxon>
        <taxon>Sar</taxon>
        <taxon>Alveolata</taxon>
        <taxon>Dinophyceae</taxon>
        <taxon>Suessiales</taxon>
        <taxon>Symbiodiniaceae</taxon>
        <taxon>Cladocopium</taxon>
    </lineage>
</organism>
<dbReference type="GO" id="GO:0032216">
    <property type="term" value="F:glucosaminyl-phosphatidylinositol O-acyltransferase activity"/>
    <property type="evidence" value="ECO:0007669"/>
    <property type="project" value="TreeGrafter"/>
</dbReference>
<feature type="transmembrane region" description="Helical" evidence="5">
    <location>
        <begin position="239"/>
        <end position="262"/>
    </location>
</feature>
<feature type="transmembrane region" description="Helical" evidence="5">
    <location>
        <begin position="302"/>
        <end position="323"/>
    </location>
</feature>
<gene>
    <name evidence="6" type="ORF">C1SCF055_LOCUS42137</name>
</gene>
<dbReference type="Pfam" id="PF06423">
    <property type="entry name" value="GWT1"/>
    <property type="match status" value="1"/>
</dbReference>
<protein>
    <submittedName>
        <fullName evidence="7">Myb-like domain-containing protein</fullName>
    </submittedName>
</protein>
<dbReference type="OrthoDB" id="15270at2759"/>
<evidence type="ECO:0000313" key="6">
    <source>
        <dbReference type="EMBL" id="CAI4017496.1"/>
    </source>
</evidence>
<dbReference type="AlphaFoldDB" id="A0A9P1M0E8"/>
<evidence type="ECO:0000256" key="5">
    <source>
        <dbReference type="SAM" id="Phobius"/>
    </source>
</evidence>
<feature type="transmembrane region" description="Helical" evidence="5">
    <location>
        <begin position="207"/>
        <end position="227"/>
    </location>
</feature>
<evidence type="ECO:0000313" key="7">
    <source>
        <dbReference type="EMBL" id="CAL4804808.1"/>
    </source>
</evidence>
<feature type="transmembrane region" description="Helical" evidence="5">
    <location>
        <begin position="269"/>
        <end position="290"/>
    </location>
</feature>
<comment type="subcellular location">
    <subcellularLocation>
        <location evidence="1">Membrane</location>
        <topology evidence="1">Multi-pass membrane protein</topology>
    </subcellularLocation>
</comment>
<evidence type="ECO:0000313" key="8">
    <source>
        <dbReference type="Proteomes" id="UP001152797"/>
    </source>
</evidence>
<dbReference type="EMBL" id="CAMXCT010006638">
    <property type="protein sequence ID" value="CAI4017496.1"/>
    <property type="molecule type" value="Genomic_DNA"/>
</dbReference>
<feature type="transmembrane region" description="Helical" evidence="5">
    <location>
        <begin position="429"/>
        <end position="451"/>
    </location>
</feature>
<sequence length="461" mass="50281">MAGSERGCPELQGSQLLWTHEACSWTAKSADYRALQELAYVNHAGVPVESIYVLMTAFPLVLMAHQSCGPLGTPAPPLAKALWDTVVVVLPLTFHFSAHLEQPLLLLLLATSILELRRCSKGGLSWQATFSLDNDRLRFVSEYRALVMMSTCVAILAVDFSSVFSRAQAKTEEFGYSLMDVGTGSIIFSSGVCTMPKRGGASRLYKIMKLWPVLLIGFVRAALMWGIDYHVPPGEYGIHWNFFFTIAVISLVSTATDLSALASATAASLALGAYQFYLSWLGGANFVLHAERLGLFTANREGILSSAGYLSLHWFGVAVGSTLRNSGALRCVLQLFLLAAAGYFVNLTLSFAGLEASRRMCNLPYVLFTVSLNAWVLALLGSVDLLAGRPRTAMSLSVAGVQDSMLPVFLFANLLTGAVNLLLQPLMVPFWPAMAVMFGYCLLWSVPAAMLRMKKKKLKFW</sequence>
<proteinExistence type="predicted"/>
<accession>A0A9P1M0E8</accession>
<evidence type="ECO:0000256" key="4">
    <source>
        <dbReference type="ARBA" id="ARBA00023136"/>
    </source>
</evidence>
<dbReference type="GO" id="GO:0005783">
    <property type="term" value="C:endoplasmic reticulum"/>
    <property type="evidence" value="ECO:0007669"/>
    <property type="project" value="TreeGrafter"/>
</dbReference>
<keyword evidence="8" id="KW-1185">Reference proteome</keyword>
<dbReference type="PANTHER" id="PTHR20661">
    <property type="entry name" value="PHOSPHATIDYLINOSITOL-GLYCAN BIOSYNTHESIS CLASS W PROTEIN"/>
    <property type="match status" value="1"/>
</dbReference>
<dbReference type="GO" id="GO:0006506">
    <property type="term" value="P:GPI anchor biosynthetic process"/>
    <property type="evidence" value="ECO:0007669"/>
    <property type="project" value="InterPro"/>
</dbReference>
<dbReference type="InterPro" id="IPR009447">
    <property type="entry name" value="PIGW/GWT1"/>
</dbReference>
<keyword evidence="2 5" id="KW-0812">Transmembrane</keyword>
<name>A0A9P1M0E8_9DINO</name>
<reference evidence="6" key="1">
    <citation type="submission" date="2022-10" db="EMBL/GenBank/DDBJ databases">
        <authorList>
            <person name="Chen Y."/>
            <person name="Dougan E. K."/>
            <person name="Chan C."/>
            <person name="Rhodes N."/>
            <person name="Thang M."/>
        </authorList>
    </citation>
    <scope>NUCLEOTIDE SEQUENCE</scope>
</reference>
<evidence type="ECO:0000256" key="3">
    <source>
        <dbReference type="ARBA" id="ARBA00022989"/>
    </source>
</evidence>
<dbReference type="PANTHER" id="PTHR20661:SF0">
    <property type="entry name" value="PHOSPHATIDYLINOSITOL-GLYCAN BIOSYNTHESIS CLASS W PROTEIN"/>
    <property type="match status" value="1"/>
</dbReference>
<feature type="transmembrane region" description="Helical" evidence="5">
    <location>
        <begin position="145"/>
        <end position="164"/>
    </location>
</feature>
<comment type="caution">
    <text evidence="6">The sequence shown here is derived from an EMBL/GenBank/DDBJ whole genome shotgun (WGS) entry which is preliminary data.</text>
</comment>
<keyword evidence="3 5" id="KW-1133">Transmembrane helix</keyword>
<dbReference type="EMBL" id="CAMXCT030006638">
    <property type="protein sequence ID" value="CAL4804808.1"/>
    <property type="molecule type" value="Genomic_DNA"/>
</dbReference>
<dbReference type="GO" id="GO:0072659">
    <property type="term" value="P:protein localization to plasma membrane"/>
    <property type="evidence" value="ECO:0007669"/>
    <property type="project" value="TreeGrafter"/>
</dbReference>
<feature type="transmembrane region" description="Helical" evidence="5">
    <location>
        <begin position="406"/>
        <end position="423"/>
    </location>
</feature>
<keyword evidence="4 5" id="KW-0472">Membrane</keyword>
<feature type="transmembrane region" description="Helical" evidence="5">
    <location>
        <begin position="365"/>
        <end position="386"/>
    </location>
</feature>
<reference evidence="7 8" key="2">
    <citation type="submission" date="2024-05" db="EMBL/GenBank/DDBJ databases">
        <authorList>
            <person name="Chen Y."/>
            <person name="Shah S."/>
            <person name="Dougan E. K."/>
            <person name="Thang M."/>
            <person name="Chan C."/>
        </authorList>
    </citation>
    <scope>NUCLEOTIDE SEQUENCE [LARGE SCALE GENOMIC DNA]</scope>
</reference>
<dbReference type="Proteomes" id="UP001152797">
    <property type="component" value="Unassembled WGS sequence"/>
</dbReference>
<evidence type="ECO:0000256" key="1">
    <source>
        <dbReference type="ARBA" id="ARBA00004141"/>
    </source>
</evidence>
<evidence type="ECO:0000256" key="2">
    <source>
        <dbReference type="ARBA" id="ARBA00022692"/>
    </source>
</evidence>
<dbReference type="EMBL" id="CAMXCT020006638">
    <property type="protein sequence ID" value="CAL1170871.1"/>
    <property type="molecule type" value="Genomic_DNA"/>
</dbReference>